<keyword evidence="3" id="KW-0132">Cell division</keyword>
<evidence type="ECO:0000256" key="1">
    <source>
        <dbReference type="ARBA" id="ARBA00006445"/>
    </source>
</evidence>
<dbReference type="GO" id="GO:0031145">
    <property type="term" value="P:anaphase-promoting complex-dependent catabolic process"/>
    <property type="evidence" value="ECO:0007669"/>
    <property type="project" value="TreeGrafter"/>
</dbReference>
<dbReference type="GO" id="GO:0051301">
    <property type="term" value="P:cell division"/>
    <property type="evidence" value="ECO:0007669"/>
    <property type="project" value="UniProtKB-KW"/>
</dbReference>
<comment type="similarity">
    <text evidence="1">Belongs to the WD repeat CDC20/Fizzy family.</text>
</comment>
<proteinExistence type="inferred from homology"/>
<dbReference type="PROSITE" id="PS50082">
    <property type="entry name" value="WD_REPEATS_2"/>
    <property type="match status" value="2"/>
</dbReference>
<dbReference type="SUPFAM" id="SSF50978">
    <property type="entry name" value="WD40 repeat-like"/>
    <property type="match status" value="1"/>
</dbReference>
<evidence type="ECO:0000313" key="11">
    <source>
        <dbReference type="Proteomes" id="UP000673691"/>
    </source>
</evidence>
<accession>A0A8H7ZSM2</accession>
<keyword evidence="6" id="KW-0131">Cell cycle</keyword>
<evidence type="ECO:0000259" key="9">
    <source>
        <dbReference type="Pfam" id="PF24807"/>
    </source>
</evidence>
<dbReference type="SMART" id="SM00320">
    <property type="entry name" value="WD40"/>
    <property type="match status" value="4"/>
</dbReference>
<dbReference type="GO" id="GO:0010997">
    <property type="term" value="F:anaphase-promoting complex binding"/>
    <property type="evidence" value="ECO:0007669"/>
    <property type="project" value="InterPro"/>
</dbReference>
<feature type="non-terminal residue" evidence="10">
    <location>
        <position position="457"/>
    </location>
</feature>
<dbReference type="AlphaFoldDB" id="A0A8H7ZSM2"/>
<comment type="caution">
    <text evidence="10">The sequence shown here is derived from an EMBL/GenBank/DDBJ whole genome shotgun (WGS) entry which is preliminary data.</text>
</comment>
<dbReference type="Pfam" id="PF24807">
    <property type="entry name" value="WD40_CDC20-Fz"/>
    <property type="match status" value="1"/>
</dbReference>
<dbReference type="PROSITE" id="PS00678">
    <property type="entry name" value="WD_REPEATS_1"/>
    <property type="match status" value="1"/>
</dbReference>
<dbReference type="PROSITE" id="PS50294">
    <property type="entry name" value="WD_REPEATS_REGION"/>
    <property type="match status" value="1"/>
</dbReference>
<dbReference type="InterPro" id="IPR036322">
    <property type="entry name" value="WD40_repeat_dom_sf"/>
</dbReference>
<name>A0A8H7ZSM2_9FUNG</name>
<dbReference type="PANTHER" id="PTHR19918:SF8">
    <property type="entry name" value="FI02843P"/>
    <property type="match status" value="1"/>
</dbReference>
<evidence type="ECO:0000256" key="7">
    <source>
        <dbReference type="PROSITE-ProRule" id="PRU00221"/>
    </source>
</evidence>
<evidence type="ECO:0000256" key="8">
    <source>
        <dbReference type="SAM" id="MobiDB-lite"/>
    </source>
</evidence>
<dbReference type="GO" id="GO:0005680">
    <property type="term" value="C:anaphase-promoting complex"/>
    <property type="evidence" value="ECO:0007669"/>
    <property type="project" value="TreeGrafter"/>
</dbReference>
<dbReference type="GO" id="GO:1905786">
    <property type="term" value="P:positive regulation of anaphase-promoting complex-dependent catabolic process"/>
    <property type="evidence" value="ECO:0007669"/>
    <property type="project" value="TreeGrafter"/>
</dbReference>
<reference evidence="10 11" key="1">
    <citation type="journal article" name="Sci. Rep.">
        <title>Genome-scale phylogenetic analyses confirm Olpidium as the closest living zoosporic fungus to the non-flagellated, terrestrial fungi.</title>
        <authorList>
            <person name="Chang Y."/>
            <person name="Rochon D."/>
            <person name="Sekimoto S."/>
            <person name="Wang Y."/>
            <person name="Chovatia M."/>
            <person name="Sandor L."/>
            <person name="Salamov A."/>
            <person name="Grigoriev I.V."/>
            <person name="Stajich J.E."/>
            <person name="Spatafora J.W."/>
        </authorList>
    </citation>
    <scope>NUCLEOTIDE SEQUENCE [LARGE SCALE GENOMIC DNA]</scope>
    <source>
        <strain evidence="10">S191</strain>
    </source>
</reference>
<evidence type="ECO:0000313" key="10">
    <source>
        <dbReference type="EMBL" id="KAG5458505.1"/>
    </source>
</evidence>
<evidence type="ECO:0000256" key="5">
    <source>
        <dbReference type="ARBA" id="ARBA00022776"/>
    </source>
</evidence>
<feature type="domain" description="CDC20/Fizzy WD40" evidence="9">
    <location>
        <begin position="260"/>
        <end position="442"/>
    </location>
</feature>
<dbReference type="Gene3D" id="2.130.10.10">
    <property type="entry name" value="YVTN repeat-like/Quinoprotein amine dehydrogenase"/>
    <property type="match status" value="1"/>
</dbReference>
<dbReference type="InterPro" id="IPR019775">
    <property type="entry name" value="WD40_repeat_CS"/>
</dbReference>
<sequence length="457" mass="49211">MTPKTPRRPAAARVHAVAGYSAAVSARASPTSPFAASPSPLAVLSPLQKMKPGAPGDDGVRPLTPRGIFGASVTPSRSVGKSAHRRLRSSKRRTAVACEITSVTPAQPSPGGIVKRGAICRGSLHRAAGPTFADVSRKIDCCPLFPASPPPVSLSRPTSAVQYDRFVPDRSAMCLASAHLSISRREPGKEEYLNSGNLAYQEGIARACGLALDKRILMFKSEPPRSEGDEFRTTFSRPVRVNRPAASIRRRILQTPERVLDAPGMVDDYYLNLLDWSCRNMLAVGLDRSVYLWNADSGDVLPLCTSTTPEPITSLRWVADGSHLAIGTYEGDTQIWDVEAQAKVRSMTGHQARVGVLAWNEHILSSGCRDGSIHNHDVRVAQHRVAELLSHTGEVCGLAWKSDGHQLASGANDNLINIWDVSSSLPRFTKSDHTAAVKVIQARAVSRCLLLFAASPA</sequence>
<dbReference type="InterPro" id="IPR033010">
    <property type="entry name" value="Cdc20/Fizzy"/>
</dbReference>
<evidence type="ECO:0000256" key="2">
    <source>
        <dbReference type="ARBA" id="ARBA00022574"/>
    </source>
</evidence>
<dbReference type="OrthoDB" id="10263272at2759"/>
<keyword evidence="5" id="KW-0498">Mitosis</keyword>
<feature type="repeat" description="WD" evidence="7">
    <location>
        <begin position="388"/>
        <end position="429"/>
    </location>
</feature>
<gene>
    <name evidence="10" type="ORF">BJ554DRAFT_1251</name>
</gene>
<dbReference type="PANTHER" id="PTHR19918">
    <property type="entry name" value="CELL DIVISION CYCLE 20 CDC20 FIZZY -RELATED"/>
    <property type="match status" value="1"/>
</dbReference>
<keyword evidence="11" id="KW-1185">Reference proteome</keyword>
<dbReference type="InterPro" id="IPR001680">
    <property type="entry name" value="WD40_rpt"/>
</dbReference>
<dbReference type="EMBL" id="JAEFCI010008362">
    <property type="protein sequence ID" value="KAG5458505.1"/>
    <property type="molecule type" value="Genomic_DNA"/>
</dbReference>
<dbReference type="GO" id="GO:1990757">
    <property type="term" value="F:ubiquitin ligase activator activity"/>
    <property type="evidence" value="ECO:0007669"/>
    <property type="project" value="TreeGrafter"/>
</dbReference>
<keyword evidence="2 7" id="KW-0853">WD repeat</keyword>
<protein>
    <submittedName>
        <fullName evidence="10">WD40-repeat-containing domain protein</fullName>
    </submittedName>
</protein>
<evidence type="ECO:0000256" key="6">
    <source>
        <dbReference type="ARBA" id="ARBA00023306"/>
    </source>
</evidence>
<keyword evidence="4" id="KW-0677">Repeat</keyword>
<dbReference type="InterPro" id="IPR015943">
    <property type="entry name" value="WD40/YVTN_repeat-like_dom_sf"/>
</dbReference>
<dbReference type="InterPro" id="IPR056150">
    <property type="entry name" value="WD40_CDC20-Fz"/>
</dbReference>
<feature type="repeat" description="WD" evidence="7">
    <location>
        <begin position="305"/>
        <end position="346"/>
    </location>
</feature>
<dbReference type="Proteomes" id="UP000673691">
    <property type="component" value="Unassembled WGS sequence"/>
</dbReference>
<evidence type="ECO:0000256" key="3">
    <source>
        <dbReference type="ARBA" id="ARBA00022618"/>
    </source>
</evidence>
<feature type="region of interest" description="Disordered" evidence="8">
    <location>
        <begin position="69"/>
        <end position="90"/>
    </location>
</feature>
<organism evidence="10 11">
    <name type="scientific">Olpidium bornovanus</name>
    <dbReference type="NCBI Taxonomy" id="278681"/>
    <lineage>
        <taxon>Eukaryota</taxon>
        <taxon>Fungi</taxon>
        <taxon>Fungi incertae sedis</taxon>
        <taxon>Olpidiomycota</taxon>
        <taxon>Olpidiomycotina</taxon>
        <taxon>Olpidiomycetes</taxon>
        <taxon>Olpidiales</taxon>
        <taxon>Olpidiaceae</taxon>
        <taxon>Olpidium</taxon>
    </lineage>
</organism>
<evidence type="ECO:0000256" key="4">
    <source>
        <dbReference type="ARBA" id="ARBA00022737"/>
    </source>
</evidence>